<protein>
    <submittedName>
        <fullName evidence="1">Uncharacterized protein</fullName>
    </submittedName>
</protein>
<gene>
    <name evidence="1" type="ORF">FHU38_005239</name>
</gene>
<reference evidence="1 2" key="1">
    <citation type="submission" date="2020-03" db="EMBL/GenBank/DDBJ databases">
        <title>Sequencing the genomes of 1000 actinobacteria strains.</title>
        <authorList>
            <person name="Klenk H.-P."/>
        </authorList>
    </citation>
    <scope>NUCLEOTIDE SEQUENCE [LARGE SCALE GENOMIC DNA]</scope>
    <source>
        <strain evidence="1 2">DSM 45685</strain>
    </source>
</reference>
<dbReference type="AlphaFoldDB" id="A0A7X5ZTP4"/>
<evidence type="ECO:0000313" key="1">
    <source>
        <dbReference type="EMBL" id="NIJ14831.1"/>
    </source>
</evidence>
<keyword evidence="2" id="KW-1185">Reference proteome</keyword>
<dbReference type="EMBL" id="JAAOYM010000003">
    <property type="protein sequence ID" value="NIJ14831.1"/>
    <property type="molecule type" value="Genomic_DNA"/>
</dbReference>
<comment type="caution">
    <text evidence="1">The sequence shown here is derived from an EMBL/GenBank/DDBJ whole genome shotgun (WGS) entry which is preliminary data.</text>
</comment>
<organism evidence="1 2">
    <name type="scientific">Saccharomonospora amisosensis</name>
    <dbReference type="NCBI Taxonomy" id="1128677"/>
    <lineage>
        <taxon>Bacteria</taxon>
        <taxon>Bacillati</taxon>
        <taxon>Actinomycetota</taxon>
        <taxon>Actinomycetes</taxon>
        <taxon>Pseudonocardiales</taxon>
        <taxon>Pseudonocardiaceae</taxon>
        <taxon>Saccharomonospora</taxon>
    </lineage>
</organism>
<evidence type="ECO:0000313" key="2">
    <source>
        <dbReference type="Proteomes" id="UP000545493"/>
    </source>
</evidence>
<sequence>MCLATTSETLIPPCVSSERLRLRSAFLRLSWACARHFAAWGVMPGASWSSDTHSPFALGVGATRRTTCYLIAAWAAFVIVRIYAVRDDITAVLFYAELFLHLSRGT</sequence>
<name>A0A7X5ZTP4_9PSEU</name>
<accession>A0A7X5ZTP4</accession>
<proteinExistence type="predicted"/>
<dbReference type="Proteomes" id="UP000545493">
    <property type="component" value="Unassembled WGS sequence"/>
</dbReference>